<evidence type="ECO:0000256" key="2">
    <source>
        <dbReference type="ARBA" id="ARBA00015195"/>
    </source>
</evidence>
<dbReference type="GO" id="GO:0043093">
    <property type="term" value="P:FtsZ-dependent cytokinesis"/>
    <property type="evidence" value="ECO:0007669"/>
    <property type="project" value="TreeGrafter"/>
</dbReference>
<dbReference type="SUPFAM" id="SSF102829">
    <property type="entry name" value="Cell division protein ZapA-like"/>
    <property type="match status" value="1"/>
</dbReference>
<dbReference type="EMBL" id="UOEW01000048">
    <property type="protein sequence ID" value="VAW33923.1"/>
    <property type="molecule type" value="Genomic_DNA"/>
</dbReference>
<dbReference type="InterPro" id="IPR007838">
    <property type="entry name" value="Cell_div_ZapA-like"/>
</dbReference>
<keyword evidence="4" id="KW-0132">Cell division</keyword>
<keyword evidence="6" id="KW-0131">Cell cycle</keyword>
<evidence type="ECO:0000256" key="3">
    <source>
        <dbReference type="ARBA" id="ARBA00022490"/>
    </source>
</evidence>
<dbReference type="AlphaFoldDB" id="A0A3B0V0L8"/>
<evidence type="ECO:0000313" key="10">
    <source>
        <dbReference type="EMBL" id="VAW33923.1"/>
    </source>
</evidence>
<dbReference type="GO" id="GO:0005829">
    <property type="term" value="C:cytosol"/>
    <property type="evidence" value="ECO:0007669"/>
    <property type="project" value="TreeGrafter"/>
</dbReference>
<dbReference type="GO" id="GO:0000917">
    <property type="term" value="P:division septum assembly"/>
    <property type="evidence" value="ECO:0007669"/>
    <property type="project" value="UniProtKB-KW"/>
</dbReference>
<dbReference type="PANTHER" id="PTHR34981:SF1">
    <property type="entry name" value="CELL DIVISION PROTEIN ZAPA"/>
    <property type="match status" value="1"/>
</dbReference>
<organism evidence="10">
    <name type="scientific">hydrothermal vent metagenome</name>
    <dbReference type="NCBI Taxonomy" id="652676"/>
    <lineage>
        <taxon>unclassified sequences</taxon>
        <taxon>metagenomes</taxon>
        <taxon>ecological metagenomes</taxon>
    </lineage>
</organism>
<evidence type="ECO:0000256" key="6">
    <source>
        <dbReference type="ARBA" id="ARBA00023306"/>
    </source>
</evidence>
<reference evidence="10" key="1">
    <citation type="submission" date="2018-06" db="EMBL/GenBank/DDBJ databases">
        <authorList>
            <person name="Zhirakovskaya E."/>
        </authorList>
    </citation>
    <scope>NUCLEOTIDE SEQUENCE</scope>
</reference>
<dbReference type="Pfam" id="PF05164">
    <property type="entry name" value="ZapA"/>
    <property type="match status" value="1"/>
</dbReference>
<gene>
    <name evidence="10" type="ORF">MNBD_GAMMA01-747</name>
</gene>
<dbReference type="GO" id="GO:0000921">
    <property type="term" value="P:septin ring assembly"/>
    <property type="evidence" value="ECO:0007669"/>
    <property type="project" value="TreeGrafter"/>
</dbReference>
<comment type="subcellular location">
    <subcellularLocation>
        <location evidence="1">Cytoplasm</location>
    </subcellularLocation>
</comment>
<dbReference type="PANTHER" id="PTHR34981">
    <property type="entry name" value="CELL DIVISION PROTEIN ZAPA"/>
    <property type="match status" value="1"/>
</dbReference>
<protein>
    <recommendedName>
        <fullName evidence="2">Cell division protein ZapA</fullName>
    </recommendedName>
    <alternativeName>
        <fullName evidence="9">Z ring-associated protein ZapA</fullName>
    </alternativeName>
</protein>
<name>A0A3B0V0L8_9ZZZZ</name>
<dbReference type="InterPro" id="IPR042233">
    <property type="entry name" value="Cell_div_ZapA_N"/>
</dbReference>
<evidence type="ECO:0000256" key="7">
    <source>
        <dbReference type="ARBA" id="ARBA00024910"/>
    </source>
</evidence>
<evidence type="ECO:0000256" key="8">
    <source>
        <dbReference type="ARBA" id="ARBA00026068"/>
    </source>
</evidence>
<evidence type="ECO:0000256" key="5">
    <source>
        <dbReference type="ARBA" id="ARBA00023210"/>
    </source>
</evidence>
<dbReference type="Gene3D" id="3.30.160.880">
    <property type="entry name" value="Cell division protein ZapA protomer, N-terminal domain"/>
    <property type="match status" value="1"/>
</dbReference>
<evidence type="ECO:0000256" key="1">
    <source>
        <dbReference type="ARBA" id="ARBA00004496"/>
    </source>
</evidence>
<comment type="function">
    <text evidence="7">Activator of cell division through the inhibition of FtsZ GTPase activity, therefore promoting FtsZ assembly into bundles of protofilaments necessary for the formation of the division Z ring. It is recruited early at mid-cell but it is not essential for cell division.</text>
</comment>
<dbReference type="GO" id="GO:0032153">
    <property type="term" value="C:cell division site"/>
    <property type="evidence" value="ECO:0007669"/>
    <property type="project" value="TreeGrafter"/>
</dbReference>
<evidence type="ECO:0000256" key="4">
    <source>
        <dbReference type="ARBA" id="ARBA00022618"/>
    </source>
</evidence>
<sequence length="89" mass="9831">MSQQKVIVQILGKEYQFAASDTERAALLTAADQLDSTMRSIKGNNTTLSADKVAIMAALNISHELMQLKHAHQKVNKLKKDLQNAIKVL</sequence>
<dbReference type="Gene3D" id="1.20.5.50">
    <property type="match status" value="1"/>
</dbReference>
<comment type="subunit">
    <text evidence="8">Homodimer. Interacts with FtsZ.</text>
</comment>
<keyword evidence="3" id="KW-0963">Cytoplasm</keyword>
<proteinExistence type="predicted"/>
<keyword evidence="5" id="KW-0717">Septation</keyword>
<dbReference type="InterPro" id="IPR036192">
    <property type="entry name" value="Cell_div_ZapA-like_sf"/>
</dbReference>
<accession>A0A3B0V0L8</accession>
<evidence type="ECO:0000256" key="9">
    <source>
        <dbReference type="ARBA" id="ARBA00033158"/>
    </source>
</evidence>
<dbReference type="GO" id="GO:0030428">
    <property type="term" value="C:cell septum"/>
    <property type="evidence" value="ECO:0007669"/>
    <property type="project" value="TreeGrafter"/>
</dbReference>